<dbReference type="AlphaFoldDB" id="A0AAV0B951"/>
<proteinExistence type="predicted"/>
<reference evidence="1" key="1">
    <citation type="submission" date="2022-06" db="EMBL/GenBank/DDBJ databases">
        <authorList>
            <consortium name="SYNGENTA / RWTH Aachen University"/>
        </authorList>
    </citation>
    <scope>NUCLEOTIDE SEQUENCE</scope>
</reference>
<gene>
    <name evidence="1" type="ORF">PPACK8108_LOCUS15666</name>
</gene>
<protein>
    <submittedName>
        <fullName evidence="1">Uncharacterized protein</fullName>
    </submittedName>
</protein>
<name>A0AAV0B951_PHAPC</name>
<evidence type="ECO:0000313" key="1">
    <source>
        <dbReference type="EMBL" id="CAH7682638.1"/>
    </source>
</evidence>
<evidence type="ECO:0000313" key="2">
    <source>
        <dbReference type="Proteomes" id="UP001153365"/>
    </source>
</evidence>
<dbReference type="Proteomes" id="UP001153365">
    <property type="component" value="Unassembled WGS sequence"/>
</dbReference>
<comment type="caution">
    <text evidence="1">The sequence shown here is derived from an EMBL/GenBank/DDBJ whole genome shotgun (WGS) entry which is preliminary data.</text>
</comment>
<dbReference type="EMBL" id="CALTRL010004199">
    <property type="protein sequence ID" value="CAH7682638.1"/>
    <property type="molecule type" value="Genomic_DNA"/>
</dbReference>
<sequence length="419" mass="46893">MIDEGELITPPVNRTTSTIKDMVHHFHIQGAVETALISGRDFQGLQRLDFENQREGFQNLHTPCLHIGMKTAWSIKRNMRPPTSSSRSYLKNFKPLTANTAETSEHIKISLNCTTTEENSVFMLDTGANNLVSGPSPYLYDLKTLSDPYTVKLALASLKLLITAQVYYCADIKGSLISIGAFVKDGWQNELINQNMKITNNKGKVFRLTFKNNFLYIHPVITLHTVTAKNLQSSYSWLCCLSHSSNDQLKALLKQFVPDFDIKSWQPFFCEHCAKSKGAFCRTNVASSLIPSKEILGLVILDVMGPIKKPGCQRHYLLNLQDHVSAYTLATPLKSRAKVKSILEYWFQSFSNSHGKTLADGAWTMLNSSGLSSVFRLHDYTPCMQVTAPSNPNFAPRSIITATAAVFPDYQPLPIIYNA</sequence>
<accession>A0AAV0B951</accession>
<keyword evidence="2" id="KW-1185">Reference proteome</keyword>
<organism evidence="1 2">
    <name type="scientific">Phakopsora pachyrhizi</name>
    <name type="common">Asian soybean rust disease fungus</name>
    <dbReference type="NCBI Taxonomy" id="170000"/>
    <lineage>
        <taxon>Eukaryota</taxon>
        <taxon>Fungi</taxon>
        <taxon>Dikarya</taxon>
        <taxon>Basidiomycota</taxon>
        <taxon>Pucciniomycotina</taxon>
        <taxon>Pucciniomycetes</taxon>
        <taxon>Pucciniales</taxon>
        <taxon>Phakopsoraceae</taxon>
        <taxon>Phakopsora</taxon>
    </lineage>
</organism>